<dbReference type="EnsemblPlants" id="OMERI08G18920.1">
    <property type="protein sequence ID" value="OMERI08G18920.1"/>
    <property type="gene ID" value="OMERI08G18920"/>
</dbReference>
<name>A0A0E0EP86_9ORYZ</name>
<reference evidence="1" key="1">
    <citation type="submission" date="2015-04" db="UniProtKB">
        <authorList>
            <consortium name="EnsemblPlants"/>
        </authorList>
    </citation>
    <scope>IDENTIFICATION</scope>
</reference>
<keyword evidence="2" id="KW-1185">Reference proteome</keyword>
<dbReference type="Gramene" id="OMERI08G18920.1">
    <property type="protein sequence ID" value="OMERI08G18920.1"/>
    <property type="gene ID" value="OMERI08G18920"/>
</dbReference>
<dbReference type="HOGENOM" id="CLU_2458572_0_0_1"/>
<accession>A0A0E0EP86</accession>
<evidence type="ECO:0000313" key="1">
    <source>
        <dbReference type="EnsemblPlants" id="OMERI08G18920.1"/>
    </source>
</evidence>
<dbReference type="AlphaFoldDB" id="A0A0E0EP86"/>
<organism evidence="1">
    <name type="scientific">Oryza meridionalis</name>
    <dbReference type="NCBI Taxonomy" id="40149"/>
    <lineage>
        <taxon>Eukaryota</taxon>
        <taxon>Viridiplantae</taxon>
        <taxon>Streptophyta</taxon>
        <taxon>Embryophyta</taxon>
        <taxon>Tracheophyta</taxon>
        <taxon>Spermatophyta</taxon>
        <taxon>Magnoliopsida</taxon>
        <taxon>Liliopsida</taxon>
        <taxon>Poales</taxon>
        <taxon>Poaceae</taxon>
        <taxon>BOP clade</taxon>
        <taxon>Oryzoideae</taxon>
        <taxon>Oryzeae</taxon>
        <taxon>Oryzinae</taxon>
        <taxon>Oryza</taxon>
    </lineage>
</organism>
<reference evidence="1" key="2">
    <citation type="submission" date="2018-05" db="EMBL/GenBank/DDBJ databases">
        <title>OmerRS3 (Oryza meridionalis Reference Sequence Version 3).</title>
        <authorList>
            <person name="Zhang J."/>
            <person name="Kudrna D."/>
            <person name="Lee S."/>
            <person name="Talag J."/>
            <person name="Welchert J."/>
            <person name="Wing R.A."/>
        </authorList>
    </citation>
    <scope>NUCLEOTIDE SEQUENCE [LARGE SCALE GENOMIC DNA]</scope>
    <source>
        <strain evidence="1">cv. OR44</strain>
    </source>
</reference>
<protein>
    <submittedName>
        <fullName evidence="1">Uncharacterized protein</fullName>
    </submittedName>
</protein>
<dbReference type="Proteomes" id="UP000008021">
    <property type="component" value="Chromosome 8"/>
</dbReference>
<proteinExistence type="predicted"/>
<sequence length="89" mass="9677">MAAIEERCSSAMAKLGHLSTNRPSCASEAARLRGGSRGASITPVVGISNAAMPGLATQEGERRVWFGCSSREVERQRRRPERLKLLHKS</sequence>
<evidence type="ECO:0000313" key="2">
    <source>
        <dbReference type="Proteomes" id="UP000008021"/>
    </source>
</evidence>